<accession>A0A916VZC8</accession>
<dbReference type="EMBL" id="BMKB01000004">
    <property type="protein sequence ID" value="GGA54152.1"/>
    <property type="molecule type" value="Genomic_DNA"/>
</dbReference>
<dbReference type="InterPro" id="IPR051691">
    <property type="entry name" value="Metab_Enz_Cyan_OpOx_G3PDH"/>
</dbReference>
<dbReference type="RefSeq" id="WP_127072019.1">
    <property type="nucleotide sequence ID" value="NZ_BMKB01000004.1"/>
</dbReference>
<dbReference type="Pfam" id="PF13510">
    <property type="entry name" value="Fer2_4"/>
    <property type="match status" value="1"/>
</dbReference>
<evidence type="ECO:0000313" key="4">
    <source>
        <dbReference type="Proteomes" id="UP000596977"/>
    </source>
</evidence>
<sequence>MTLNRRLIQTGAADFSRPVVDLHQPIRFHLDGREISGYAGDSVLSAAIANGIDTAGMFRNSPVALDTHSAPPVALKGNERRPDLAMPMALCPAIDGARYVTRGRRMRRSPLGQITQVLRGRQNSLDLDLNSGLSAPVLWMQTPAAQALSADIVVIGGGIAGLAASLEAAKHKASVILVDRNPTLGGIAALFGKVEGQMPPAELIADLTRQISDHPSIAVFSGTEVFEIADGTAHAIRTVTENGAPRPERLAISGKHIVMATGTEERLPVFPGNRLPGVMGSGFAWSLAAHYGIWPRENVHLHTLTGAGYRLALLGTDSGQTIKRISDPRYEPQTRFIDYAKAYGFRLSWGREIDNVSFTGRMGARLAIVHRDSERHVVVGDPVLTDGLIISGGWQPALSLWLGAGGTVTWNSRTGQVVATGSCGNVVLAGSVAGFLSAPGCQQSGVAVIDWLLLGNEATIEDPQIDPMFETTDSALTVAPPMTGNMAPAFLSPGPATLCLPEPQTNRLYKFIASPTPNVISSLPRALSDLDLIGALATGTINGDELEIIARERCILPRGLRAQQGKMPGLLPASDPMPTYLIGRFGSNQTLWSLSTGSGRIFDPGCLVFANSDDRSPLSAVGVIVRQDTTERPLALMAHTGLGEGDTIFVRDGLVSVPAWLGERF</sequence>
<dbReference type="PRINTS" id="PR00368">
    <property type="entry name" value="FADPNR"/>
</dbReference>
<keyword evidence="1" id="KW-0560">Oxidoreductase</keyword>
<dbReference type="InterPro" id="IPR042204">
    <property type="entry name" value="2Fe-2S-bd_N"/>
</dbReference>
<dbReference type="Gene3D" id="3.10.20.440">
    <property type="entry name" value="2Fe-2S iron-sulphur cluster binding domain, sarcosine oxidase, alpha subunit, N-terminal domain"/>
    <property type="match status" value="1"/>
</dbReference>
<feature type="domain" description="FAD/NAD(P)-binding" evidence="2">
    <location>
        <begin position="151"/>
        <end position="273"/>
    </location>
</feature>
<proteinExistence type="predicted"/>
<evidence type="ECO:0000256" key="1">
    <source>
        <dbReference type="ARBA" id="ARBA00023002"/>
    </source>
</evidence>
<dbReference type="PANTHER" id="PTHR42949:SF3">
    <property type="entry name" value="ANAEROBIC GLYCEROL-3-PHOSPHATE DEHYDROGENASE SUBUNIT B"/>
    <property type="match status" value="1"/>
</dbReference>
<dbReference type="OrthoDB" id="5287468at2"/>
<name>A0A916VZC8_9HYPH</name>
<dbReference type="Gene3D" id="3.50.50.60">
    <property type="entry name" value="FAD/NAD(P)-binding domain"/>
    <property type="match status" value="1"/>
</dbReference>
<dbReference type="GO" id="GO:0016491">
    <property type="term" value="F:oxidoreductase activity"/>
    <property type="evidence" value="ECO:0007669"/>
    <property type="project" value="UniProtKB-KW"/>
</dbReference>
<gene>
    <name evidence="3" type="ORF">GCM10011499_25380</name>
</gene>
<dbReference type="Pfam" id="PF07992">
    <property type="entry name" value="Pyr_redox_2"/>
    <property type="match status" value="1"/>
</dbReference>
<dbReference type="InterPro" id="IPR036188">
    <property type="entry name" value="FAD/NAD-bd_sf"/>
</dbReference>
<evidence type="ECO:0000313" key="3">
    <source>
        <dbReference type="EMBL" id="GGA54152.1"/>
    </source>
</evidence>
<dbReference type="Proteomes" id="UP000596977">
    <property type="component" value="Unassembled WGS sequence"/>
</dbReference>
<dbReference type="InterPro" id="IPR023753">
    <property type="entry name" value="FAD/NAD-binding_dom"/>
</dbReference>
<reference evidence="3 4" key="1">
    <citation type="journal article" date="2014" name="Int. J. Syst. Evol. Microbiol.">
        <title>Complete genome sequence of Corynebacterium casei LMG S-19264T (=DSM 44701T), isolated from a smear-ripened cheese.</title>
        <authorList>
            <consortium name="US DOE Joint Genome Institute (JGI-PGF)"/>
            <person name="Walter F."/>
            <person name="Albersmeier A."/>
            <person name="Kalinowski J."/>
            <person name="Ruckert C."/>
        </authorList>
    </citation>
    <scope>NUCLEOTIDE SEQUENCE [LARGE SCALE GENOMIC DNA]</scope>
    <source>
        <strain evidence="3 4">CGMCC 1.15896</strain>
    </source>
</reference>
<evidence type="ECO:0000259" key="2">
    <source>
        <dbReference type="Pfam" id="PF07992"/>
    </source>
</evidence>
<comment type="caution">
    <text evidence="3">The sequence shown here is derived from an EMBL/GenBank/DDBJ whole genome shotgun (WGS) entry which is preliminary data.</text>
</comment>
<keyword evidence="4" id="KW-1185">Reference proteome</keyword>
<organism evidence="3 4">
    <name type="scientific">Pelagibacterium lentulum</name>
    <dbReference type="NCBI Taxonomy" id="2029865"/>
    <lineage>
        <taxon>Bacteria</taxon>
        <taxon>Pseudomonadati</taxon>
        <taxon>Pseudomonadota</taxon>
        <taxon>Alphaproteobacteria</taxon>
        <taxon>Hyphomicrobiales</taxon>
        <taxon>Devosiaceae</taxon>
        <taxon>Pelagibacterium</taxon>
    </lineage>
</organism>
<protein>
    <recommendedName>
        <fullName evidence="2">FAD/NAD(P)-binding domain-containing protein</fullName>
    </recommendedName>
</protein>
<dbReference type="PANTHER" id="PTHR42949">
    <property type="entry name" value="ANAEROBIC GLYCEROL-3-PHOSPHATE DEHYDROGENASE SUBUNIT B"/>
    <property type="match status" value="1"/>
</dbReference>
<dbReference type="AlphaFoldDB" id="A0A916VZC8"/>
<dbReference type="SUPFAM" id="SSF51905">
    <property type="entry name" value="FAD/NAD(P)-binding domain"/>
    <property type="match status" value="1"/>
</dbReference>